<sequence>MTEAPPHQEGWRLRLRRMAAALTGLLRNRLELFALEWEEEKERLLRFAVRLTCFLLVGSVGLLLLLGVAAWVVHRVLGIWGLLALGVACLGVAFWGLRSLIREVRAGPRPFAQTVAEFRKDSAWLSGNHPTRTGSE</sequence>
<keyword evidence="1" id="KW-1133">Transmembrane helix</keyword>
<dbReference type="RefSeq" id="WP_165107082.1">
    <property type="nucleotide sequence ID" value="NZ_JAAKYA010000051.1"/>
</dbReference>
<evidence type="ECO:0000313" key="2">
    <source>
        <dbReference type="EMBL" id="NGO39204.1"/>
    </source>
</evidence>
<dbReference type="Pfam" id="PF07332">
    <property type="entry name" value="Phage_holin_3_6"/>
    <property type="match status" value="1"/>
</dbReference>
<organism evidence="2 3">
    <name type="scientific">Limisphaera ngatamarikiensis</name>
    <dbReference type="NCBI Taxonomy" id="1324935"/>
    <lineage>
        <taxon>Bacteria</taxon>
        <taxon>Pseudomonadati</taxon>
        <taxon>Verrucomicrobiota</taxon>
        <taxon>Verrucomicrobiia</taxon>
        <taxon>Limisphaerales</taxon>
        <taxon>Limisphaeraceae</taxon>
        <taxon>Limisphaera</taxon>
    </lineage>
</organism>
<comment type="caution">
    <text evidence="2">The sequence shown here is derived from an EMBL/GenBank/DDBJ whole genome shotgun (WGS) entry which is preliminary data.</text>
</comment>
<proteinExistence type="predicted"/>
<gene>
    <name evidence="2" type="ORF">G4L39_07305</name>
</gene>
<evidence type="ECO:0000256" key="1">
    <source>
        <dbReference type="SAM" id="Phobius"/>
    </source>
</evidence>
<name>A0A6M1RV09_9BACT</name>
<feature type="transmembrane region" description="Helical" evidence="1">
    <location>
        <begin position="79"/>
        <end position="97"/>
    </location>
</feature>
<keyword evidence="3" id="KW-1185">Reference proteome</keyword>
<dbReference type="AlphaFoldDB" id="A0A6M1RV09"/>
<keyword evidence="1" id="KW-0472">Membrane</keyword>
<dbReference type="Proteomes" id="UP000477311">
    <property type="component" value="Unassembled WGS sequence"/>
</dbReference>
<dbReference type="EMBL" id="JAAKYA010000051">
    <property type="protein sequence ID" value="NGO39204.1"/>
    <property type="molecule type" value="Genomic_DNA"/>
</dbReference>
<reference evidence="2 3" key="1">
    <citation type="submission" date="2020-02" db="EMBL/GenBank/DDBJ databases">
        <title>Draft genome sequence of Limisphaera ngatamarikiensis NGM72.4T, a thermophilic Verrucomicrobia grouped in subdivision 3.</title>
        <authorList>
            <person name="Carere C.R."/>
            <person name="Steen J."/>
            <person name="Hugenholtz P."/>
            <person name="Stott M.B."/>
        </authorList>
    </citation>
    <scope>NUCLEOTIDE SEQUENCE [LARGE SCALE GENOMIC DNA]</scope>
    <source>
        <strain evidence="2 3">NGM72.4</strain>
    </source>
</reference>
<keyword evidence="1" id="KW-0812">Transmembrane</keyword>
<evidence type="ECO:0000313" key="3">
    <source>
        <dbReference type="Proteomes" id="UP000477311"/>
    </source>
</evidence>
<accession>A0A6M1RV09</accession>
<feature type="transmembrane region" description="Helical" evidence="1">
    <location>
        <begin position="51"/>
        <end position="73"/>
    </location>
</feature>
<protein>
    <submittedName>
        <fullName evidence="2">Phage holin family protein</fullName>
    </submittedName>
</protein>
<dbReference type="InterPro" id="IPR009937">
    <property type="entry name" value="Phage_holin_3_6"/>
</dbReference>